<evidence type="ECO:0000313" key="3">
    <source>
        <dbReference type="Proteomes" id="UP001589611"/>
    </source>
</evidence>
<reference evidence="2 3" key="1">
    <citation type="submission" date="2024-09" db="EMBL/GenBank/DDBJ databases">
        <authorList>
            <person name="Sun Q."/>
            <person name="Mori K."/>
        </authorList>
    </citation>
    <scope>NUCLEOTIDE SEQUENCE [LARGE SCALE GENOMIC DNA]</scope>
    <source>
        <strain evidence="2 3">JCM 1342</strain>
    </source>
</reference>
<gene>
    <name evidence="2" type="ORF">ACFFPJ_14855</name>
</gene>
<comment type="caution">
    <text evidence="2">The sequence shown here is derived from an EMBL/GenBank/DDBJ whole genome shotgun (WGS) entry which is preliminary data.</text>
</comment>
<organism evidence="2 3">
    <name type="scientific">Microbacterium terregens</name>
    <dbReference type="NCBI Taxonomy" id="69363"/>
    <lineage>
        <taxon>Bacteria</taxon>
        <taxon>Bacillati</taxon>
        <taxon>Actinomycetota</taxon>
        <taxon>Actinomycetes</taxon>
        <taxon>Micrococcales</taxon>
        <taxon>Microbacteriaceae</taxon>
        <taxon>Microbacterium</taxon>
    </lineage>
</organism>
<feature type="transmembrane region" description="Helical" evidence="1">
    <location>
        <begin position="13"/>
        <end position="37"/>
    </location>
</feature>
<keyword evidence="1" id="KW-0812">Transmembrane</keyword>
<evidence type="ECO:0000313" key="2">
    <source>
        <dbReference type="EMBL" id="MFB9647074.1"/>
    </source>
</evidence>
<evidence type="ECO:0000256" key="1">
    <source>
        <dbReference type="SAM" id="Phobius"/>
    </source>
</evidence>
<keyword evidence="1" id="KW-0472">Membrane</keyword>
<dbReference type="Proteomes" id="UP001589611">
    <property type="component" value="Unassembled WGS sequence"/>
</dbReference>
<feature type="non-terminal residue" evidence="2">
    <location>
        <position position="1"/>
    </location>
</feature>
<sequence>LVGGMLVMLTGRIWGAVLVHTGFNLTFVVISLAGTFLV</sequence>
<name>A0ABV5T389_9MICO</name>
<keyword evidence="1" id="KW-1133">Transmembrane helix</keyword>
<proteinExistence type="predicted"/>
<protein>
    <submittedName>
        <fullName evidence="2">CPBP family intramembrane glutamate endopeptidase</fullName>
    </submittedName>
</protein>
<accession>A0ABV5T389</accession>
<dbReference type="EMBL" id="JBHMBE010000005">
    <property type="protein sequence ID" value="MFB9647074.1"/>
    <property type="molecule type" value="Genomic_DNA"/>
</dbReference>
<keyword evidence="3" id="KW-1185">Reference proteome</keyword>